<dbReference type="Pfam" id="PF09134">
    <property type="entry name" value="Invasin_D3"/>
    <property type="match status" value="2"/>
</dbReference>
<dbReference type="PRINTS" id="PR01369">
    <property type="entry name" value="INTIMIN"/>
</dbReference>
<evidence type="ECO:0000256" key="4">
    <source>
        <dbReference type="ARBA" id="ARBA00023237"/>
    </source>
</evidence>
<dbReference type="InterPro" id="IPR054665">
    <property type="entry name" value="ZirU-like_dom"/>
</dbReference>
<sequence>MRFRSIIVWLNIAFQLFLPLSLSFYPVIAKMLTPVSSGKADKFYEAIPYTLAAGESVYTVAEKHHLTLDELKRVNQFRTFSKPFTQLGPGDEIDIPEGAALPLKDDQENGAQAASPPQYQERLAHNLLKGATLVADDNTPLAAAAMARSAVVSEANDAVQHWLSQFGTARVQLNLNEHFGLEGSSLDLLVPLYDDQASLLFSQLGLRNKDGRNTANLGAGVRTIQDNWMYGANAFYDRDMTGKNSRVGFGVEAWTDYLKLSANSYLRLTDWHQSRDFADYNERPANGYDLRAEAYLPAYPQLGANLMYEQYWGDEVALFGKDDRQKNPYAVTAGINYTPIPLITIGAEYRAGKGGSNDANLSVQLNYRFGEPWSAQIDPSAVAASRTLAGSRYDLVERNNDIVLDYQKQQLIELLLPDQMTGSAFEIIKIDAQVTSKYGLQRIDWDTAPLVAVGAVVEQTSSQSISIKLPPYQPGNNVYTLSAVAYDSQGNASNRSTTQIIVTAQNFSQLNSSLRVSPEEIAADGVATSQITLSLRDNSNQPVPGIGDQLTLDLYFTPDATAAQPATSPLLSSVTETAPGVYTYKLTAGLTPGEAILTPTIQNISLASAKVILTASSHVLSPENSVFSVEPAEIVADGEQTAILEFIANDASNQPITGLTVAFEVTEGPEVTLSAVTEDQGVYRATLSGTNAGTATVVPEVNGDAVAGKSHDVILTADHSTATISMEVLIDDAFANGVDVNKVEAKVTDQHGNPIENTAVEFEADNGATLLETEGITDEEGVVTIEVANINPGVTTVTARTADRLEQVEILFVPETPEKLLIYHNGAELTQQPVVGDTLVAVAMCSIALCNGVQMDYQWEVESSVGSDVFVAIPGATSETLIVTGDLQKRAIRVVSH</sequence>
<dbReference type="NCBIfam" id="NF040485">
    <property type="entry name" value="ZirU_fam"/>
    <property type="match status" value="1"/>
</dbReference>
<dbReference type="InterPro" id="IPR024519">
    <property type="entry name" value="IAT_beta"/>
</dbReference>
<dbReference type="InterPro" id="IPR003535">
    <property type="entry name" value="Intimin/invasin_bac"/>
</dbReference>
<dbReference type="PROSITE" id="PS51127">
    <property type="entry name" value="BIG1"/>
    <property type="match status" value="2"/>
</dbReference>
<dbReference type="InterPro" id="IPR018392">
    <property type="entry name" value="LysM"/>
</dbReference>
<keyword evidence="8" id="KW-1185">Reference proteome</keyword>
<dbReference type="PROSITE" id="PS51782">
    <property type="entry name" value="LYSM"/>
    <property type="match status" value="1"/>
</dbReference>
<dbReference type="InterPro" id="IPR038177">
    <property type="entry name" value="IAT_beta_sf"/>
</dbReference>
<dbReference type="InterPro" id="IPR003344">
    <property type="entry name" value="Big_1_dom"/>
</dbReference>
<dbReference type="PANTHER" id="PTHR39576:SF2">
    <property type="entry name" value="ATTACHING AND EFFACING PROTEIN HOMOLOG-RELATED"/>
    <property type="match status" value="1"/>
</dbReference>
<keyword evidence="4" id="KW-0998">Cell outer membrane</keyword>
<protein>
    <submittedName>
        <fullName evidence="7">ZirU family protein</fullName>
    </submittedName>
</protein>
<reference evidence="7 8" key="1">
    <citation type="submission" date="2024-09" db="EMBL/GenBank/DDBJ databases">
        <authorList>
            <person name="Sun Q."/>
            <person name="Mori K."/>
        </authorList>
    </citation>
    <scope>NUCLEOTIDE SEQUENCE [LARGE SCALE GENOMIC DNA]</scope>
    <source>
        <strain evidence="7 8">CCM 8626</strain>
    </source>
</reference>
<dbReference type="InterPro" id="IPR051715">
    <property type="entry name" value="Intimin-Invasin_domain"/>
</dbReference>
<evidence type="ECO:0000256" key="2">
    <source>
        <dbReference type="ARBA" id="ARBA00010116"/>
    </source>
</evidence>
<comment type="subcellular location">
    <subcellularLocation>
        <location evidence="1">Cell outer membrane</location>
    </subcellularLocation>
</comment>
<evidence type="ECO:0000259" key="6">
    <source>
        <dbReference type="PROSITE" id="PS51782"/>
    </source>
</evidence>
<keyword evidence="3" id="KW-0472">Membrane</keyword>
<comment type="caution">
    <text evidence="7">The sequence shown here is derived from an EMBL/GenBank/DDBJ whole genome shotgun (WGS) entry which is preliminary data.</text>
</comment>
<accession>A0ABV6E8Z4</accession>
<dbReference type="InterPro" id="IPR008964">
    <property type="entry name" value="Invasin/intimin_cell_adhesion"/>
</dbReference>
<name>A0ABV6E8Z4_9GAMM</name>
<comment type="similarity">
    <text evidence="2">Belongs to the intimin/invasin family.</text>
</comment>
<evidence type="ECO:0000313" key="7">
    <source>
        <dbReference type="EMBL" id="MFC0225469.1"/>
    </source>
</evidence>
<feature type="domain" description="LysM" evidence="6">
    <location>
        <begin position="47"/>
        <end position="95"/>
    </location>
</feature>
<dbReference type="InterPro" id="IPR013783">
    <property type="entry name" value="Ig-like_fold"/>
</dbReference>
<dbReference type="Pfam" id="PF02369">
    <property type="entry name" value="Big_1"/>
    <property type="match status" value="1"/>
</dbReference>
<dbReference type="Pfam" id="PF11924">
    <property type="entry name" value="IAT_beta"/>
    <property type="match status" value="1"/>
</dbReference>
<dbReference type="RefSeq" id="WP_380672801.1">
    <property type="nucleotide sequence ID" value="NZ_CP173186.1"/>
</dbReference>
<evidence type="ECO:0000313" key="8">
    <source>
        <dbReference type="Proteomes" id="UP001589792"/>
    </source>
</evidence>
<evidence type="ECO:0000256" key="3">
    <source>
        <dbReference type="ARBA" id="ARBA00023136"/>
    </source>
</evidence>
<dbReference type="PANTHER" id="PTHR39576">
    <property type="entry name" value="ATTACHING AND EFFACING PROTEIN HOMOLOG-RELATED-RELATED"/>
    <property type="match status" value="1"/>
</dbReference>
<dbReference type="Gene3D" id="2.40.160.160">
    <property type="entry name" value="Inverse autotransporter, beta-domain"/>
    <property type="match status" value="1"/>
</dbReference>
<dbReference type="EMBL" id="JBHLXG010000003">
    <property type="protein sequence ID" value="MFC0225469.1"/>
    <property type="molecule type" value="Genomic_DNA"/>
</dbReference>
<dbReference type="Proteomes" id="UP001589792">
    <property type="component" value="Unassembled WGS sequence"/>
</dbReference>
<evidence type="ECO:0000256" key="1">
    <source>
        <dbReference type="ARBA" id="ARBA00004442"/>
    </source>
</evidence>
<dbReference type="InterPro" id="IPR015217">
    <property type="entry name" value="Invasin_dom_3"/>
</dbReference>
<dbReference type="SUPFAM" id="SSF49373">
    <property type="entry name" value="Invasin/intimin cell-adhesion fragments"/>
    <property type="match status" value="3"/>
</dbReference>
<organism evidence="7 8">
    <name type="scientific">Serratia aquatilis</name>
    <dbReference type="NCBI Taxonomy" id="1737515"/>
    <lineage>
        <taxon>Bacteria</taxon>
        <taxon>Pseudomonadati</taxon>
        <taxon>Pseudomonadota</taxon>
        <taxon>Gammaproteobacteria</taxon>
        <taxon>Enterobacterales</taxon>
        <taxon>Yersiniaceae</taxon>
        <taxon>Serratia</taxon>
    </lineage>
</organism>
<dbReference type="Gene3D" id="2.60.40.10">
    <property type="entry name" value="Immunoglobulins"/>
    <property type="match status" value="4"/>
</dbReference>
<evidence type="ECO:0000259" key="5">
    <source>
        <dbReference type="PROSITE" id="PS51127"/>
    </source>
</evidence>
<feature type="domain" description="Big-1" evidence="5">
    <location>
        <begin position="723"/>
        <end position="813"/>
    </location>
</feature>
<dbReference type="Gene3D" id="3.10.350.10">
    <property type="entry name" value="LysM domain"/>
    <property type="match status" value="1"/>
</dbReference>
<dbReference type="SMART" id="SM00634">
    <property type="entry name" value="BID_1"/>
    <property type="match status" value="3"/>
</dbReference>
<proteinExistence type="inferred from homology"/>
<dbReference type="InterPro" id="IPR036779">
    <property type="entry name" value="LysM_dom_sf"/>
</dbReference>
<gene>
    <name evidence="7" type="ORF">ACFFJ3_02930</name>
</gene>
<feature type="domain" description="Big-1" evidence="5">
    <location>
        <begin position="624"/>
        <end position="716"/>
    </location>
</feature>